<evidence type="ECO:0000256" key="1">
    <source>
        <dbReference type="SAM" id="Phobius"/>
    </source>
</evidence>
<keyword evidence="1" id="KW-1133">Transmembrane helix</keyword>
<protein>
    <recommendedName>
        <fullName evidence="3">Endonuclease/exonuclease/phosphatase domain-containing protein</fullName>
    </recommendedName>
</protein>
<dbReference type="AlphaFoldDB" id="A0A0A9VVY4"/>
<feature type="transmembrane region" description="Helical" evidence="1">
    <location>
        <begin position="118"/>
        <end position="140"/>
    </location>
</feature>
<evidence type="ECO:0008006" key="3">
    <source>
        <dbReference type="Google" id="ProtNLM"/>
    </source>
</evidence>
<name>A0A0A9VVY4_LYGHE</name>
<keyword evidence="1" id="KW-0812">Transmembrane</keyword>
<keyword evidence="1" id="KW-0472">Membrane</keyword>
<reference evidence="2" key="2">
    <citation type="submission" date="2014-07" db="EMBL/GenBank/DDBJ databases">
        <authorList>
            <person name="Hull J."/>
        </authorList>
    </citation>
    <scope>NUCLEOTIDE SEQUENCE</scope>
</reference>
<dbReference type="InterPro" id="IPR036691">
    <property type="entry name" value="Endo/exonu/phosph_ase_sf"/>
</dbReference>
<proteinExistence type="predicted"/>
<dbReference type="EMBL" id="GBHO01043755">
    <property type="protein sequence ID" value="JAF99848.1"/>
    <property type="molecule type" value="Transcribed_RNA"/>
</dbReference>
<reference evidence="2" key="1">
    <citation type="journal article" date="2014" name="PLoS ONE">
        <title>Transcriptome-Based Identification of ABC Transporters in the Western Tarnished Plant Bug Lygus hesperus.</title>
        <authorList>
            <person name="Hull J.J."/>
            <person name="Chaney K."/>
            <person name="Geib S.M."/>
            <person name="Fabrick J.A."/>
            <person name="Brent C.S."/>
            <person name="Walsh D."/>
            <person name="Lavine L.C."/>
        </authorList>
    </citation>
    <scope>NUCLEOTIDE SEQUENCE</scope>
</reference>
<evidence type="ECO:0000313" key="2">
    <source>
        <dbReference type="EMBL" id="JAF99848.1"/>
    </source>
</evidence>
<accession>A0A0A9VVY4</accession>
<dbReference type="SUPFAM" id="SSF56219">
    <property type="entry name" value="DNase I-like"/>
    <property type="match status" value="1"/>
</dbReference>
<dbReference type="Gene3D" id="3.60.10.10">
    <property type="entry name" value="Endonuclease/exonuclease/phosphatase"/>
    <property type="match status" value="1"/>
</dbReference>
<sequence length="146" mass="16584">VNKLNKLIIIMGDLNIHLEDSSNIIYNNQMNEFLNLVSSYGLHITGTTATRKPYPGQLGHPSSLDVILTNIGSGWYDFVVSDLCFSDHNGIQLSICDNDSHAPKTMSTFRRNKPNNLCLLYSMLASVCWFDVYIVPRIWILQRCLF</sequence>
<gene>
    <name evidence="2" type="ORF">CM83_105950</name>
</gene>
<organism evidence="2">
    <name type="scientific">Lygus hesperus</name>
    <name type="common">Western plant bug</name>
    <dbReference type="NCBI Taxonomy" id="30085"/>
    <lineage>
        <taxon>Eukaryota</taxon>
        <taxon>Metazoa</taxon>
        <taxon>Ecdysozoa</taxon>
        <taxon>Arthropoda</taxon>
        <taxon>Hexapoda</taxon>
        <taxon>Insecta</taxon>
        <taxon>Pterygota</taxon>
        <taxon>Neoptera</taxon>
        <taxon>Paraneoptera</taxon>
        <taxon>Hemiptera</taxon>
        <taxon>Heteroptera</taxon>
        <taxon>Panheteroptera</taxon>
        <taxon>Cimicomorpha</taxon>
        <taxon>Miridae</taxon>
        <taxon>Mirini</taxon>
        <taxon>Lygus</taxon>
    </lineage>
</organism>
<feature type="non-terminal residue" evidence="2">
    <location>
        <position position="1"/>
    </location>
</feature>